<dbReference type="RefSeq" id="WP_228344978.1">
    <property type="nucleotide sequence ID" value="NZ_CP046056.1"/>
</dbReference>
<name>A0A9X7YPN3_9GAMM</name>
<proteinExistence type="predicted"/>
<organism evidence="2 3">
    <name type="scientific">Venatoribacter cucullus</name>
    <dbReference type="NCBI Taxonomy" id="2661630"/>
    <lineage>
        <taxon>Bacteria</taxon>
        <taxon>Pseudomonadati</taxon>
        <taxon>Pseudomonadota</taxon>
        <taxon>Gammaproteobacteria</taxon>
        <taxon>Oceanospirillales</taxon>
        <taxon>Oceanospirillaceae</taxon>
        <taxon>Venatoribacter</taxon>
    </lineage>
</organism>
<dbReference type="AlphaFoldDB" id="A0A9X7YPN3"/>
<feature type="compositionally biased region" description="Basic residues" evidence="1">
    <location>
        <begin position="114"/>
        <end position="143"/>
    </location>
</feature>
<keyword evidence="3" id="KW-1185">Reference proteome</keyword>
<dbReference type="Proteomes" id="UP000596074">
    <property type="component" value="Chromosome"/>
</dbReference>
<feature type="region of interest" description="Disordered" evidence="1">
    <location>
        <begin position="112"/>
        <end position="160"/>
    </location>
</feature>
<sequence>MPVLQEQKPALHPNARGGIPLPTPLARVPAGYSLRSPFGPAFGCYSRWSFPRLPNPIEHTRPRGIHAPTRSFGIIQTMLLALENFGLKRMGRNNFSGYAGMVLLSALCAQNQKPKTKNQKPKTKNQKPKTKNQKKISGHRPPKKIQVAAVLPGPFGPARR</sequence>
<reference evidence="2 3" key="1">
    <citation type="submission" date="2019-11" db="EMBL/GenBank/DDBJ databases">
        <title>Venatorbacter sp. nov. a predator of Campylobacter and other Gram-negative bacteria.</title>
        <authorList>
            <person name="Saeedi A."/>
            <person name="Cummings N.J."/>
            <person name="Connerton I.F."/>
            <person name="Connerton P.L."/>
        </authorList>
    </citation>
    <scope>NUCLEOTIDE SEQUENCE [LARGE SCALE GENOMIC DNA]</scope>
    <source>
        <strain evidence="2">XL5</strain>
    </source>
</reference>
<gene>
    <name evidence="2" type="ORF">GJQ55_10735</name>
</gene>
<dbReference type="KEGG" id="vcw:GJQ55_10735"/>
<dbReference type="EMBL" id="CP046056">
    <property type="protein sequence ID" value="QQD24916.1"/>
    <property type="molecule type" value="Genomic_DNA"/>
</dbReference>
<accession>A0A9X7YPN3</accession>
<evidence type="ECO:0000256" key="1">
    <source>
        <dbReference type="SAM" id="MobiDB-lite"/>
    </source>
</evidence>
<evidence type="ECO:0000313" key="3">
    <source>
        <dbReference type="Proteomes" id="UP000596074"/>
    </source>
</evidence>
<protein>
    <submittedName>
        <fullName evidence="2">Uncharacterized protein</fullName>
    </submittedName>
</protein>
<evidence type="ECO:0000313" key="2">
    <source>
        <dbReference type="EMBL" id="QQD24916.1"/>
    </source>
</evidence>